<comment type="caution">
    <text evidence="2">The sequence shown here is derived from an EMBL/GenBank/DDBJ whole genome shotgun (WGS) entry which is preliminary data.</text>
</comment>
<dbReference type="AlphaFoldDB" id="A0A433SD43"/>
<keyword evidence="3" id="KW-1185">Reference proteome</keyword>
<feature type="signal peptide" evidence="1">
    <location>
        <begin position="1"/>
        <end position="19"/>
    </location>
</feature>
<dbReference type="InterPro" id="IPR011652">
    <property type="entry name" value="MORN_2"/>
</dbReference>
<organism evidence="2 3">
    <name type="scientific">Saezia sanguinis</name>
    <dbReference type="NCBI Taxonomy" id="1965230"/>
    <lineage>
        <taxon>Bacteria</taxon>
        <taxon>Pseudomonadati</taxon>
        <taxon>Pseudomonadota</taxon>
        <taxon>Betaproteobacteria</taxon>
        <taxon>Burkholderiales</taxon>
        <taxon>Saeziaceae</taxon>
        <taxon>Saezia</taxon>
    </lineage>
</organism>
<dbReference type="Proteomes" id="UP000286947">
    <property type="component" value="Unassembled WGS sequence"/>
</dbReference>
<evidence type="ECO:0008006" key="4">
    <source>
        <dbReference type="Google" id="ProtNLM"/>
    </source>
</evidence>
<gene>
    <name evidence="2" type="ORF">CUZ56_01943</name>
</gene>
<proteinExistence type="predicted"/>
<evidence type="ECO:0000256" key="1">
    <source>
        <dbReference type="SAM" id="SignalP"/>
    </source>
</evidence>
<evidence type="ECO:0000313" key="2">
    <source>
        <dbReference type="EMBL" id="RUS66663.1"/>
    </source>
</evidence>
<protein>
    <recommendedName>
        <fullName evidence="4">Antitoxin YwqK</fullName>
    </recommendedName>
</protein>
<dbReference type="Gene3D" id="2.20.110.10">
    <property type="entry name" value="Histone H3 K4-specific methyltransferase SET7/9 N-terminal domain"/>
    <property type="match status" value="1"/>
</dbReference>
<dbReference type="SUPFAM" id="SSF82185">
    <property type="entry name" value="Histone H3 K4-specific methyltransferase SET7/9 N-terminal domain"/>
    <property type="match status" value="1"/>
</dbReference>
<evidence type="ECO:0000313" key="3">
    <source>
        <dbReference type="Proteomes" id="UP000286947"/>
    </source>
</evidence>
<dbReference type="Gene3D" id="3.90.930.1">
    <property type="match status" value="1"/>
</dbReference>
<accession>A0A433SD43</accession>
<dbReference type="RefSeq" id="WP_126980140.1">
    <property type="nucleotide sequence ID" value="NZ_PQSP01000004.1"/>
</dbReference>
<reference evidence="2 3" key="1">
    <citation type="submission" date="2018-01" db="EMBL/GenBank/DDBJ databases">
        <title>Saezia sanguinis gen. nov., sp. nov., in the order Burkholderiales isolated from human blood.</title>
        <authorList>
            <person name="Medina-Pascual M.J."/>
            <person name="Valdezate S."/>
            <person name="Monzon S."/>
            <person name="Cuesta I."/>
            <person name="Carrasco G."/>
            <person name="Villalon P."/>
            <person name="Saez-Nieto J.A."/>
        </authorList>
    </citation>
    <scope>NUCLEOTIDE SEQUENCE [LARGE SCALE GENOMIC DNA]</scope>
    <source>
        <strain evidence="2 3">CNM695-12</strain>
    </source>
</reference>
<dbReference type="Pfam" id="PF07661">
    <property type="entry name" value="MORN_2"/>
    <property type="match status" value="4"/>
</dbReference>
<feature type="chain" id="PRO_5019349877" description="Antitoxin YwqK" evidence="1">
    <location>
        <begin position="20"/>
        <end position="242"/>
    </location>
</feature>
<sequence precursor="true">MKKLLLLLSCFVMVFAAHAQQPSQENTSYTLDPQATAAAPWKVGEMIAEEPCFVLNETTCYFKFLGITTQGKALLQEFYASEQKATEPYTAIVLPETGERRRDGLYTMLHENGQKMMEGYYQDGKRQGLWPIWWYGDGAKHSEGYYQDGKIQRLSAFWHDDQKMSKDHYQDDKMQGLSTRWHENGQKAREGHYQDNKKQGLWTWWHDNGQKSQEGYYQDDKPQGLWTWWDKNGNIIEKRNFD</sequence>
<name>A0A433SD43_9BURK</name>
<dbReference type="EMBL" id="PQSP01000004">
    <property type="protein sequence ID" value="RUS66663.1"/>
    <property type="molecule type" value="Genomic_DNA"/>
</dbReference>
<dbReference type="OrthoDB" id="8611523at2"/>
<keyword evidence="1" id="KW-0732">Signal</keyword>